<dbReference type="EMBL" id="KV440995">
    <property type="protein sequence ID" value="OAD68514.1"/>
    <property type="molecule type" value="Genomic_DNA"/>
</dbReference>
<dbReference type="InterPro" id="IPR036866">
    <property type="entry name" value="RibonucZ/Hydroxyglut_hydro"/>
</dbReference>
<dbReference type="GO" id="GO:0070292">
    <property type="term" value="P:N-acylphosphatidylethanolamine metabolic process"/>
    <property type="evidence" value="ECO:0007669"/>
    <property type="project" value="TreeGrafter"/>
</dbReference>
<dbReference type="GeneID" id="28999652"/>
<dbReference type="GO" id="GO:0070290">
    <property type="term" value="F:N-acylphosphatidylethanolamine-specific phospholipase D activity"/>
    <property type="evidence" value="ECO:0007669"/>
    <property type="project" value="TreeGrafter"/>
</dbReference>
<dbReference type="InterPro" id="IPR001279">
    <property type="entry name" value="Metallo-B-lactamas"/>
</dbReference>
<organism evidence="2 3">
    <name type="scientific">Phycomyces blakesleeanus (strain ATCC 8743b / DSM 1359 / FGSC 10004 / NBRC 33097 / NRRL 1555)</name>
    <dbReference type="NCBI Taxonomy" id="763407"/>
    <lineage>
        <taxon>Eukaryota</taxon>
        <taxon>Fungi</taxon>
        <taxon>Fungi incertae sedis</taxon>
        <taxon>Mucoromycota</taxon>
        <taxon>Mucoromycotina</taxon>
        <taxon>Mucoromycetes</taxon>
        <taxon>Mucorales</taxon>
        <taxon>Phycomycetaceae</taxon>
        <taxon>Phycomyces</taxon>
    </lineage>
</organism>
<dbReference type="STRING" id="763407.A0A162NDK1"/>
<dbReference type="GO" id="GO:0005737">
    <property type="term" value="C:cytoplasm"/>
    <property type="evidence" value="ECO:0007669"/>
    <property type="project" value="TreeGrafter"/>
</dbReference>
<dbReference type="Pfam" id="PF12706">
    <property type="entry name" value="Lactamase_B_2"/>
    <property type="match status" value="1"/>
</dbReference>
<sequence length="401" mass="45681">MPQFHPASKRPSFVNFPIPFDHPYILPTLLLTVSASSLVYYYLQATHAADLIEAVRHRDIRRRRTLKRPEERYASLKIDRLFVNPFKEWQPVSWWVAVLFWFPRWRRNGVPKSIKALDESLPIQTPSFDIIFPTTEMSASLENPTPEITFTWLGHSSCLMTIGGITVLTDPVFTDCLGPPGFGGPKRLRPPPCGLKDIQDKIDIVLVSHNHFDHLDESVVRTLGNSVTWYTPLGLRDWFVNLGVDNVIELDWWQEIHHKETPDIVIACVPTMHWSGMRKPFDVNQTLWCSFVVRSSKHRLFFCGDGGYVPDLFKAIGEKYGPFELAALPIGGHETNRPQQHMSAEQAVQVHKAIGCPRVSVGIHWGTFMLSNEHYLAPQKFIEQCGEKGFKTTALGETLSL</sequence>
<evidence type="ECO:0000313" key="3">
    <source>
        <dbReference type="Proteomes" id="UP000077315"/>
    </source>
</evidence>
<name>A0A162NDK1_PHYB8</name>
<dbReference type="SUPFAM" id="SSF56281">
    <property type="entry name" value="Metallo-hydrolase/oxidoreductase"/>
    <property type="match status" value="1"/>
</dbReference>
<keyword evidence="3" id="KW-1185">Reference proteome</keyword>
<accession>A0A162NDK1</accession>
<dbReference type="PANTHER" id="PTHR15032">
    <property type="entry name" value="N-ACYL-PHOSPHATIDYLETHANOLAMINE-HYDROLYZING PHOSPHOLIPASE D"/>
    <property type="match status" value="1"/>
</dbReference>
<protein>
    <recommendedName>
        <fullName evidence="1">Metallo-beta-lactamase domain-containing protein</fullName>
    </recommendedName>
</protein>
<gene>
    <name evidence="2" type="ORF">PHYBLDRAFT_183283</name>
</gene>
<dbReference type="Gene3D" id="3.60.15.10">
    <property type="entry name" value="Ribonuclease Z/Hydroxyacylglutathione hydrolase-like"/>
    <property type="match status" value="1"/>
</dbReference>
<dbReference type="AlphaFoldDB" id="A0A162NDK1"/>
<dbReference type="PANTHER" id="PTHR15032:SF4">
    <property type="entry name" value="N-ACYL-PHOSPHATIDYLETHANOLAMINE-HYDROLYZING PHOSPHOLIPASE D"/>
    <property type="match status" value="1"/>
</dbReference>
<proteinExistence type="predicted"/>
<dbReference type="RefSeq" id="XP_018286554.1">
    <property type="nucleotide sequence ID" value="XM_018438746.1"/>
</dbReference>
<dbReference type="Proteomes" id="UP000077315">
    <property type="component" value="Unassembled WGS sequence"/>
</dbReference>
<reference evidence="3" key="1">
    <citation type="submission" date="2015-06" db="EMBL/GenBank/DDBJ databases">
        <title>Expansion of signal transduction pathways in fungi by whole-genome duplication.</title>
        <authorList>
            <consortium name="DOE Joint Genome Institute"/>
            <person name="Corrochano L.M."/>
            <person name="Kuo A."/>
            <person name="Marcet-Houben M."/>
            <person name="Polaino S."/>
            <person name="Salamov A."/>
            <person name="Villalobos J.M."/>
            <person name="Alvarez M.I."/>
            <person name="Avalos J."/>
            <person name="Benito E.P."/>
            <person name="Benoit I."/>
            <person name="Burger G."/>
            <person name="Camino L.P."/>
            <person name="Canovas D."/>
            <person name="Cerda-Olmedo E."/>
            <person name="Cheng J.-F."/>
            <person name="Dominguez A."/>
            <person name="Elias M."/>
            <person name="Eslava A.P."/>
            <person name="Glaser F."/>
            <person name="Grimwood J."/>
            <person name="Gutierrez G."/>
            <person name="Heitman J."/>
            <person name="Henrissat B."/>
            <person name="Iturriaga E.A."/>
            <person name="Lang B.F."/>
            <person name="Lavin J.L."/>
            <person name="Lee S."/>
            <person name="Li W."/>
            <person name="Lindquist E."/>
            <person name="Lopez-Garcia S."/>
            <person name="Luque E.M."/>
            <person name="Marcos A.T."/>
            <person name="Martin J."/>
            <person name="McCluskey K."/>
            <person name="Medina H.R."/>
            <person name="Miralles-Duran A."/>
            <person name="Miyazaki A."/>
            <person name="Munoz-Torres E."/>
            <person name="Oguiza J.A."/>
            <person name="Ohm R."/>
            <person name="Olmedo M."/>
            <person name="Orejas M."/>
            <person name="Ortiz-Castellanos L."/>
            <person name="Pisabarro A.G."/>
            <person name="Rodriguez-Romero J."/>
            <person name="Ruiz-Herrera J."/>
            <person name="Ruiz-Vazquez R."/>
            <person name="Sanz C."/>
            <person name="Schackwitz W."/>
            <person name="Schmutz J."/>
            <person name="Shahriari M."/>
            <person name="Shelest E."/>
            <person name="Silva-Franco F."/>
            <person name="Soanes D."/>
            <person name="Syed K."/>
            <person name="Tagua V.G."/>
            <person name="Talbot N.J."/>
            <person name="Thon M."/>
            <person name="De vries R.P."/>
            <person name="Wiebenga A."/>
            <person name="Yadav J.S."/>
            <person name="Braun E.L."/>
            <person name="Baker S."/>
            <person name="Garre V."/>
            <person name="Horwitz B."/>
            <person name="Torres-Martinez S."/>
            <person name="Idnurm A."/>
            <person name="Herrera-Estrella A."/>
            <person name="Gabaldon T."/>
            <person name="Grigoriev I.V."/>
        </authorList>
    </citation>
    <scope>NUCLEOTIDE SEQUENCE [LARGE SCALE GENOMIC DNA]</scope>
    <source>
        <strain evidence="3">NRRL 1555(-)</strain>
    </source>
</reference>
<evidence type="ECO:0000259" key="1">
    <source>
        <dbReference type="Pfam" id="PF12706"/>
    </source>
</evidence>
<dbReference type="GO" id="GO:0070291">
    <property type="term" value="P:N-acylethanolamine metabolic process"/>
    <property type="evidence" value="ECO:0007669"/>
    <property type="project" value="TreeGrafter"/>
</dbReference>
<dbReference type="InParanoid" id="A0A162NDK1"/>
<dbReference type="VEuPathDB" id="FungiDB:PHYBLDRAFT_183283"/>
<feature type="domain" description="Metallo-beta-lactamase" evidence="1">
    <location>
        <begin position="167"/>
        <end position="365"/>
    </location>
</feature>
<evidence type="ECO:0000313" key="2">
    <source>
        <dbReference type="EMBL" id="OAD68514.1"/>
    </source>
</evidence>
<dbReference type="OrthoDB" id="332863at2759"/>